<dbReference type="Gene3D" id="1.20.1110.10">
    <property type="entry name" value="Calcium-transporting ATPase, transmembrane domain"/>
    <property type="match status" value="1"/>
</dbReference>
<dbReference type="GO" id="GO:0008553">
    <property type="term" value="F:P-type proton-exporting transporter activity"/>
    <property type="evidence" value="ECO:0007669"/>
    <property type="project" value="InterPro"/>
</dbReference>
<feature type="domain" description="Cation-transporting P-type ATPase N-terminal" evidence="14">
    <location>
        <begin position="46"/>
        <end position="116"/>
    </location>
</feature>
<dbReference type="KEGG" id="bav:BAV3245"/>
<dbReference type="SFLD" id="SFLDG00002">
    <property type="entry name" value="C1.7:_P-type_atpase_like"/>
    <property type="match status" value="1"/>
</dbReference>
<feature type="transmembrane region" description="Helical" evidence="13">
    <location>
        <begin position="267"/>
        <end position="288"/>
    </location>
</feature>
<dbReference type="EC" id="3.6.3.6" evidence="15"/>
<dbReference type="SUPFAM" id="SSF81665">
    <property type="entry name" value="Calcium ATPase, transmembrane domain M"/>
    <property type="match status" value="1"/>
</dbReference>
<feature type="transmembrane region" description="Helical" evidence="13">
    <location>
        <begin position="694"/>
        <end position="714"/>
    </location>
</feature>
<dbReference type="SFLD" id="SFLDF00027">
    <property type="entry name" value="p-type_atpase"/>
    <property type="match status" value="1"/>
</dbReference>
<evidence type="ECO:0000256" key="1">
    <source>
        <dbReference type="ARBA" id="ARBA00004141"/>
    </source>
</evidence>
<dbReference type="SUPFAM" id="SSF81660">
    <property type="entry name" value="Metal cation-transporting ATPase, ATP-binding domain N"/>
    <property type="match status" value="1"/>
</dbReference>
<evidence type="ECO:0000259" key="14">
    <source>
        <dbReference type="SMART" id="SM00831"/>
    </source>
</evidence>
<keyword evidence="6" id="KW-0547">Nucleotide-binding</keyword>
<evidence type="ECO:0000256" key="8">
    <source>
        <dbReference type="ARBA" id="ARBA00022842"/>
    </source>
</evidence>
<evidence type="ECO:0000256" key="12">
    <source>
        <dbReference type="SAM" id="MobiDB-lite"/>
    </source>
</evidence>
<feature type="transmembrane region" description="Helical" evidence="13">
    <location>
        <begin position="308"/>
        <end position="336"/>
    </location>
</feature>
<dbReference type="GO" id="GO:0005524">
    <property type="term" value="F:ATP binding"/>
    <property type="evidence" value="ECO:0007669"/>
    <property type="project" value="UniProtKB-KW"/>
</dbReference>
<keyword evidence="10 13" id="KW-1133">Transmembrane helix</keyword>
<dbReference type="Pfam" id="PF00702">
    <property type="entry name" value="Hydrolase"/>
    <property type="match status" value="1"/>
</dbReference>
<dbReference type="NCBIfam" id="TIGR01494">
    <property type="entry name" value="ATPase_P-type"/>
    <property type="match status" value="2"/>
</dbReference>
<keyword evidence="16" id="KW-1185">Reference proteome</keyword>
<dbReference type="PRINTS" id="PR00119">
    <property type="entry name" value="CATATPASE"/>
</dbReference>
<dbReference type="CDD" id="cd02076">
    <property type="entry name" value="P-type_ATPase_H"/>
    <property type="match status" value="1"/>
</dbReference>
<dbReference type="PANTHER" id="PTHR42861">
    <property type="entry name" value="CALCIUM-TRANSPORTING ATPASE"/>
    <property type="match status" value="1"/>
</dbReference>
<feature type="region of interest" description="Disordered" evidence="12">
    <location>
        <begin position="1"/>
        <end position="43"/>
    </location>
</feature>
<dbReference type="Pfam" id="PF00690">
    <property type="entry name" value="Cation_ATPase_N"/>
    <property type="match status" value="1"/>
</dbReference>
<dbReference type="Pfam" id="PF00122">
    <property type="entry name" value="E1-E2_ATPase"/>
    <property type="match status" value="1"/>
</dbReference>
<evidence type="ECO:0000256" key="11">
    <source>
        <dbReference type="ARBA" id="ARBA00023136"/>
    </source>
</evidence>
<dbReference type="FunFam" id="3.40.50.1000:FF:000001">
    <property type="entry name" value="Phospholipid-transporting ATPase IC"/>
    <property type="match status" value="1"/>
</dbReference>
<evidence type="ECO:0000256" key="13">
    <source>
        <dbReference type="SAM" id="Phobius"/>
    </source>
</evidence>
<feature type="transmembrane region" description="Helical" evidence="13">
    <location>
        <begin position="808"/>
        <end position="828"/>
    </location>
</feature>
<dbReference type="SFLD" id="SFLDS00003">
    <property type="entry name" value="Haloacid_Dehalogenase"/>
    <property type="match status" value="1"/>
</dbReference>
<dbReference type="InterPro" id="IPR006534">
    <property type="entry name" value="P-type_ATPase_IIIA"/>
</dbReference>
<dbReference type="InterPro" id="IPR004014">
    <property type="entry name" value="ATPase_P-typ_cation-transptr_N"/>
</dbReference>
<evidence type="ECO:0000256" key="3">
    <source>
        <dbReference type="ARBA" id="ARBA00022553"/>
    </source>
</evidence>
<accession>Q2KU05</accession>
<feature type="transmembrane region" description="Helical" evidence="13">
    <location>
        <begin position="92"/>
        <end position="111"/>
    </location>
</feature>
<evidence type="ECO:0000313" key="15">
    <source>
        <dbReference type="EMBL" id="CAJ50855.1"/>
    </source>
</evidence>
<dbReference type="HOGENOM" id="CLU_002360_6_4_4"/>
<keyword evidence="4 13" id="KW-0812">Transmembrane</keyword>
<name>Q2KU05_BORA1</name>
<reference evidence="15 16" key="1">
    <citation type="journal article" date="2006" name="J. Bacteriol.">
        <title>Comparison of the genome sequence of the poultry pathogen Bordetella avium with those of B. bronchiseptica, B. pertussis, and B. parapertussis reveals extensive diversity in surface structures associated with host interaction.</title>
        <authorList>
            <person name="Sebaihia M."/>
            <person name="Preston A."/>
            <person name="Maskell D.J."/>
            <person name="Kuzmiak H."/>
            <person name="Connell T.D."/>
            <person name="King N.D."/>
            <person name="Orndorff P.E."/>
            <person name="Miyamoto D.M."/>
            <person name="Thomson N.R."/>
            <person name="Harris D."/>
            <person name="Goble A."/>
            <person name="Lord A."/>
            <person name="Murphy L."/>
            <person name="Quail M.A."/>
            <person name="Rutter S."/>
            <person name="Squares R."/>
            <person name="Squares S."/>
            <person name="Woodward J."/>
            <person name="Parkhill J."/>
            <person name="Temple L.M."/>
        </authorList>
    </citation>
    <scope>NUCLEOTIDE SEQUENCE [LARGE SCALE GENOMIC DNA]</scope>
    <source>
        <strain evidence="15 16">197N</strain>
    </source>
</reference>
<feature type="transmembrane region" description="Helical" evidence="13">
    <location>
        <begin position="777"/>
        <end position="796"/>
    </location>
</feature>
<keyword evidence="5" id="KW-0479">Metal-binding</keyword>
<dbReference type="SMART" id="SM00831">
    <property type="entry name" value="Cation_ATPase_N"/>
    <property type="match status" value="1"/>
</dbReference>
<proteinExistence type="inferred from homology"/>
<dbReference type="InterPro" id="IPR044492">
    <property type="entry name" value="P_typ_ATPase_HD_dom"/>
</dbReference>
<dbReference type="AlphaFoldDB" id="Q2KU05"/>
<dbReference type="FunFam" id="3.40.1110.10:FF:000005">
    <property type="entry name" value="Plasma membrane ATPase"/>
    <property type="match status" value="1"/>
</dbReference>
<dbReference type="GO" id="GO:0120029">
    <property type="term" value="P:proton export across plasma membrane"/>
    <property type="evidence" value="ECO:0007669"/>
    <property type="project" value="InterPro"/>
</dbReference>
<dbReference type="Gene3D" id="3.40.50.1000">
    <property type="entry name" value="HAD superfamily/HAD-like"/>
    <property type="match status" value="1"/>
</dbReference>
<dbReference type="EMBL" id="AM167904">
    <property type="protein sequence ID" value="CAJ50855.1"/>
    <property type="molecule type" value="Genomic_DNA"/>
</dbReference>
<protein>
    <submittedName>
        <fullName evidence="15">Plasma membrane-type ATPase</fullName>
        <ecNumber evidence="15">3.6.3.6</ecNumber>
    </submittedName>
</protein>
<dbReference type="InterPro" id="IPR036412">
    <property type="entry name" value="HAD-like_sf"/>
</dbReference>
<evidence type="ECO:0000256" key="4">
    <source>
        <dbReference type="ARBA" id="ARBA00022692"/>
    </source>
</evidence>
<keyword evidence="7" id="KW-0067">ATP-binding</keyword>
<dbReference type="InterPro" id="IPR023299">
    <property type="entry name" value="ATPase_P-typ_cyto_dom_N"/>
</dbReference>
<dbReference type="InterPro" id="IPR001757">
    <property type="entry name" value="P_typ_ATPase"/>
</dbReference>
<dbReference type="Gene3D" id="2.70.150.10">
    <property type="entry name" value="Calcium-transporting ATPase, cytoplasmic transduction domain A"/>
    <property type="match status" value="1"/>
</dbReference>
<dbReference type="InterPro" id="IPR023298">
    <property type="entry name" value="ATPase_P-typ_TM_dom_sf"/>
</dbReference>
<dbReference type="Proteomes" id="UP000001977">
    <property type="component" value="Chromosome"/>
</dbReference>
<comment type="subcellular location">
    <subcellularLocation>
        <location evidence="1">Membrane</location>
        <topology evidence="1">Multi-pass membrane protein</topology>
    </subcellularLocation>
</comment>
<feature type="non-terminal residue" evidence="15">
    <location>
        <position position="1"/>
    </location>
</feature>
<evidence type="ECO:0000256" key="6">
    <source>
        <dbReference type="ARBA" id="ARBA00022741"/>
    </source>
</evidence>
<evidence type="ECO:0000313" key="16">
    <source>
        <dbReference type="Proteomes" id="UP000001977"/>
    </source>
</evidence>
<dbReference type="PROSITE" id="PS00154">
    <property type="entry name" value="ATPASE_E1_E2"/>
    <property type="match status" value="1"/>
</dbReference>
<evidence type="ECO:0000256" key="10">
    <source>
        <dbReference type="ARBA" id="ARBA00022989"/>
    </source>
</evidence>
<gene>
    <name evidence="15" type="ordered locus">BAV3245</name>
</gene>
<keyword evidence="3" id="KW-0597">Phosphoprotein</keyword>
<keyword evidence="11 13" id="KW-0472">Membrane</keyword>
<dbReference type="GO" id="GO:0046872">
    <property type="term" value="F:metal ion binding"/>
    <property type="evidence" value="ECO:0007669"/>
    <property type="project" value="UniProtKB-KW"/>
</dbReference>
<dbReference type="eggNOG" id="COG0474">
    <property type="taxonomic scope" value="Bacteria"/>
</dbReference>
<evidence type="ECO:0000256" key="2">
    <source>
        <dbReference type="ARBA" id="ARBA00008804"/>
    </source>
</evidence>
<dbReference type="GO" id="GO:0016020">
    <property type="term" value="C:membrane"/>
    <property type="evidence" value="ECO:0007669"/>
    <property type="project" value="UniProtKB-SubCell"/>
</dbReference>
<evidence type="ECO:0000256" key="5">
    <source>
        <dbReference type="ARBA" id="ARBA00022723"/>
    </source>
</evidence>
<dbReference type="NCBIfam" id="TIGR01647">
    <property type="entry name" value="ATPase-IIIA_H"/>
    <property type="match status" value="1"/>
</dbReference>
<dbReference type="STRING" id="360910.BAV3245"/>
<dbReference type="InterPro" id="IPR023214">
    <property type="entry name" value="HAD_sf"/>
</dbReference>
<dbReference type="FunFam" id="2.70.150.10:FF:000042">
    <property type="entry name" value="Plasma membrane ATPase"/>
    <property type="match status" value="1"/>
</dbReference>
<feature type="transmembrane region" description="Helical" evidence="13">
    <location>
        <begin position="667"/>
        <end position="688"/>
    </location>
</feature>
<comment type="similarity">
    <text evidence="2">Belongs to the cation transport ATPase (P-type) (TC 3.A.3) family. Type IIIA subfamily.</text>
</comment>
<dbReference type="GO" id="GO:0016887">
    <property type="term" value="F:ATP hydrolysis activity"/>
    <property type="evidence" value="ECO:0007669"/>
    <property type="project" value="InterPro"/>
</dbReference>
<keyword evidence="8" id="KW-0460">Magnesium</keyword>
<organism evidence="15 16">
    <name type="scientific">Bordetella avium (strain 197N)</name>
    <dbReference type="NCBI Taxonomy" id="360910"/>
    <lineage>
        <taxon>Bacteria</taxon>
        <taxon>Pseudomonadati</taxon>
        <taxon>Pseudomonadota</taxon>
        <taxon>Betaproteobacteria</taxon>
        <taxon>Burkholderiales</taxon>
        <taxon>Alcaligenaceae</taxon>
        <taxon>Bordetella</taxon>
    </lineage>
</organism>
<feature type="transmembrane region" description="Helical" evidence="13">
    <location>
        <begin position="734"/>
        <end position="757"/>
    </location>
</feature>
<evidence type="ECO:0000256" key="7">
    <source>
        <dbReference type="ARBA" id="ARBA00022840"/>
    </source>
</evidence>
<feature type="transmembrane region" description="Helical" evidence="13">
    <location>
        <begin position="834"/>
        <end position="858"/>
    </location>
</feature>
<dbReference type="FunFam" id="3.40.50.1000:FF:000211">
    <property type="entry name" value="Plasma membrane ATPase"/>
    <property type="match status" value="1"/>
</dbReference>
<dbReference type="Gene3D" id="3.40.1110.10">
    <property type="entry name" value="Calcium-transporting ATPase, cytoplasmic domain N"/>
    <property type="match status" value="1"/>
</dbReference>
<feature type="transmembrane region" description="Helical" evidence="13">
    <location>
        <begin position="117"/>
        <end position="136"/>
    </location>
</feature>
<dbReference type="InterPro" id="IPR008250">
    <property type="entry name" value="ATPase_P-typ_transduc_dom_A_sf"/>
</dbReference>
<dbReference type="SUPFAM" id="SSF81653">
    <property type="entry name" value="Calcium ATPase, transduction domain A"/>
    <property type="match status" value="1"/>
</dbReference>
<dbReference type="SUPFAM" id="SSF56784">
    <property type="entry name" value="HAD-like"/>
    <property type="match status" value="1"/>
</dbReference>
<sequence>VSMSDPRQATTTSPHPADSPAPAAAQTPNAATQQAGGGKGKPVPLDAAAIAAKLSELKTSDKGLSSADAAQRLTQYGPNAIEAKEEPLWHKLFGYFWGPIPWMIEAAALISLLRADWADFAVVMGLLIYNAAVGFWQDAKAASALAALKKDLALKARVLRDGAWVSVDAAKVVPGDIIDVSGGEIVPADLVLISGDYLSVDQAALTGESLPVSKKIGDSAFSGSIAKQGDMKGVVIATGNNTFFGRTAKLVASAGVKSHSQTAVVQIGDFLIVLAAILAAILVGVQVYREIVVPDAWTWATAGSILQFVLVLLVASVPVALPAVMSVTLALGALALSKQKAIVSRLSAIDELAGVDVLCSDKTGTLTQNKLTLDAPIVFNDAKPDEVIFAAALATQTSSEDAIDQAVLKGVKTPADLAQYKQTHFVPFDPVNKRTIATVTDSAGKSWQYAKGAPQAISALCKLDQATETAYDGKVHDLASHGYRALGAASSEDDGKTWKLLGILPLLDPPRVDAKDTIAKTKELGLQVKMVTGDDVAIGAEIATQLGMGPNLLVASDVFPKGTDAAHIPQASITAVEKADGFGRVFPEHKYEIVKALQQGGHIVAMTGDGVNDSPALKQADCGIAVSGATDAARNAAALILTAPGLSTIVNAIIESRKIFERINSYVYYRIAMTIAIMVVVVLSSVVFNIQPLTAIMIVVLALLDDIPIMTIAYDRVRPASKPVRWDMHHILIFSVLMGIMATLESFGLVLVGMEWISSTALQAWIPLDQSHLQTALFLQLAAGGHMLLFVVRTPGSIFRPLYPSWPLFLAVVVTQIVAVLLCGFGILVTQLPWAVIGLVWVYVLCWTVLIDIVKIAYYRFGPPSRAAQPGLKAPIVAKPA</sequence>
<keyword evidence="15" id="KW-0378">Hydrolase</keyword>
<dbReference type="InterPro" id="IPR018303">
    <property type="entry name" value="ATPase_P-typ_P_site"/>
</dbReference>
<keyword evidence="9" id="KW-1278">Translocase</keyword>
<dbReference type="InterPro" id="IPR059000">
    <property type="entry name" value="ATPase_P-type_domA"/>
</dbReference>
<dbReference type="PRINTS" id="PR00120">
    <property type="entry name" value="HATPASE"/>
</dbReference>
<evidence type="ECO:0000256" key="9">
    <source>
        <dbReference type="ARBA" id="ARBA00022967"/>
    </source>
</evidence>
<feature type="compositionally biased region" description="Low complexity" evidence="12">
    <location>
        <begin position="9"/>
        <end position="34"/>
    </location>
</feature>